<dbReference type="AlphaFoldDB" id="A0ABD2AWZ5"/>
<proteinExistence type="predicted"/>
<accession>A0ABD2AWZ5</accession>
<gene>
    <name evidence="1" type="ORF">V1478_007796</name>
</gene>
<organism evidence="1 2">
    <name type="scientific">Vespula squamosa</name>
    <name type="common">Southern yellow jacket</name>
    <name type="synonym">Wasp</name>
    <dbReference type="NCBI Taxonomy" id="30214"/>
    <lineage>
        <taxon>Eukaryota</taxon>
        <taxon>Metazoa</taxon>
        <taxon>Ecdysozoa</taxon>
        <taxon>Arthropoda</taxon>
        <taxon>Hexapoda</taxon>
        <taxon>Insecta</taxon>
        <taxon>Pterygota</taxon>
        <taxon>Neoptera</taxon>
        <taxon>Endopterygota</taxon>
        <taxon>Hymenoptera</taxon>
        <taxon>Apocrita</taxon>
        <taxon>Aculeata</taxon>
        <taxon>Vespoidea</taxon>
        <taxon>Vespidae</taxon>
        <taxon>Vespinae</taxon>
        <taxon>Vespula</taxon>
    </lineage>
</organism>
<reference evidence="1 2" key="1">
    <citation type="journal article" date="2024" name="Ann. Entomol. Soc. Am.">
        <title>Genomic analyses of the southern and eastern yellowjacket wasps (Hymenoptera: Vespidae) reveal evolutionary signatures of social life.</title>
        <authorList>
            <person name="Catto M.A."/>
            <person name="Caine P.B."/>
            <person name="Orr S.E."/>
            <person name="Hunt B.G."/>
            <person name="Goodisman M.A.D."/>
        </authorList>
    </citation>
    <scope>NUCLEOTIDE SEQUENCE [LARGE SCALE GENOMIC DNA]</scope>
    <source>
        <strain evidence="1">233</strain>
        <tissue evidence="1">Head and thorax</tissue>
    </source>
</reference>
<evidence type="ECO:0000313" key="2">
    <source>
        <dbReference type="Proteomes" id="UP001607302"/>
    </source>
</evidence>
<name>A0ABD2AWZ5_VESSQ</name>
<keyword evidence="2" id="KW-1185">Reference proteome</keyword>
<sequence length="248" mass="28322">MVWSTPFRRCSRLEITPFSSLSRAERIKKGNGKGLERLASYETGSMDRNVHEYCYTTVIRESRFCLTSINPLKRRTPRWSLSKLVRKVGKIDLCRTDAKVGLCKIEGEKEEEEEKDGGRGERRERVSKGMGEWRGVYDVTRNSFYTKRSGRGWLRKDDGNSNAINNHHGTATHRSFLSIKTLEREREKERREKVAAMVVPGGIGGTDDGGGRNGGGGWWWWWCGGRSIMGLRRARERESILCTSSEKA</sequence>
<evidence type="ECO:0000313" key="1">
    <source>
        <dbReference type="EMBL" id="KAL2725123.1"/>
    </source>
</evidence>
<comment type="caution">
    <text evidence="1">The sequence shown here is derived from an EMBL/GenBank/DDBJ whole genome shotgun (WGS) entry which is preliminary data.</text>
</comment>
<dbReference type="EMBL" id="JAUDFV010000138">
    <property type="protein sequence ID" value="KAL2725123.1"/>
    <property type="molecule type" value="Genomic_DNA"/>
</dbReference>
<protein>
    <submittedName>
        <fullName evidence="1">Uncharacterized protein</fullName>
    </submittedName>
</protein>
<dbReference type="Proteomes" id="UP001607302">
    <property type="component" value="Unassembled WGS sequence"/>
</dbReference>